<proteinExistence type="predicted"/>
<sequence length="188" mass="21399">MQRCPWANTSPAMQAYHDHEWGQPVHGQQKLFELLSLETYQAGLSWQTVLNKRGAFNAVFYHYNVQRVAQMTAADVDRLLQDERIIRHRQKLAATINNARVLANWSEPVSFSTWLWAFVDDQPIRHPWQTAADVPASTPLAQTLARELKCHGFKFVGPTTVYSFLQAAGLVNDHLASCDWAPENRGRA</sequence>
<dbReference type="InterPro" id="IPR005019">
    <property type="entry name" value="Adenine_glyco"/>
</dbReference>
<accession>A0ABV5WU25</accession>
<organism evidence="1 2">
    <name type="scientific">Lactiplantibacillus modestisalitolerans</name>
    <dbReference type="NCBI Taxonomy" id="1457219"/>
    <lineage>
        <taxon>Bacteria</taxon>
        <taxon>Bacillati</taxon>
        <taxon>Bacillota</taxon>
        <taxon>Bacilli</taxon>
        <taxon>Lactobacillales</taxon>
        <taxon>Lactobacillaceae</taxon>
        <taxon>Lactiplantibacillus</taxon>
    </lineage>
</organism>
<dbReference type="InterPro" id="IPR052891">
    <property type="entry name" value="DNA-3mA_glycosylase"/>
</dbReference>
<protein>
    <submittedName>
        <fullName evidence="1">DNA-3-methyladenine glycosylase I</fullName>
    </submittedName>
</protein>
<gene>
    <name evidence="1" type="ORF">ACFFLI_07170</name>
</gene>
<reference evidence="1 2" key="1">
    <citation type="submission" date="2024-09" db="EMBL/GenBank/DDBJ databases">
        <authorList>
            <person name="Sun Q."/>
            <person name="Mori K."/>
        </authorList>
    </citation>
    <scope>NUCLEOTIDE SEQUENCE [LARGE SCALE GENOMIC DNA]</scope>
    <source>
        <strain evidence="1 2">TBRC 4576</strain>
    </source>
</reference>
<evidence type="ECO:0000313" key="1">
    <source>
        <dbReference type="EMBL" id="MFB9769643.1"/>
    </source>
</evidence>
<dbReference type="Gene3D" id="1.10.340.30">
    <property type="entry name" value="Hypothetical protein, domain 2"/>
    <property type="match status" value="1"/>
</dbReference>
<dbReference type="RefSeq" id="WP_137642955.1">
    <property type="nucleotide sequence ID" value="NZ_BJEA01000012.1"/>
</dbReference>
<dbReference type="SUPFAM" id="SSF48150">
    <property type="entry name" value="DNA-glycosylase"/>
    <property type="match status" value="1"/>
</dbReference>
<dbReference type="PANTHER" id="PTHR30037">
    <property type="entry name" value="DNA-3-METHYLADENINE GLYCOSYLASE 1"/>
    <property type="match status" value="1"/>
</dbReference>
<evidence type="ECO:0000313" key="2">
    <source>
        <dbReference type="Proteomes" id="UP001589691"/>
    </source>
</evidence>
<dbReference type="InterPro" id="IPR011257">
    <property type="entry name" value="DNA_glycosylase"/>
</dbReference>
<comment type="caution">
    <text evidence="1">The sequence shown here is derived from an EMBL/GenBank/DDBJ whole genome shotgun (WGS) entry which is preliminary data.</text>
</comment>
<name>A0ABV5WU25_9LACO</name>
<keyword evidence="2" id="KW-1185">Reference proteome</keyword>
<dbReference type="EMBL" id="JBHLZY010000018">
    <property type="protein sequence ID" value="MFB9769643.1"/>
    <property type="molecule type" value="Genomic_DNA"/>
</dbReference>
<dbReference type="Pfam" id="PF03352">
    <property type="entry name" value="Adenine_glyco"/>
    <property type="match status" value="1"/>
</dbReference>
<dbReference type="Proteomes" id="UP001589691">
    <property type="component" value="Unassembled WGS sequence"/>
</dbReference>
<dbReference type="PANTHER" id="PTHR30037:SF4">
    <property type="entry name" value="DNA-3-METHYLADENINE GLYCOSYLASE I"/>
    <property type="match status" value="1"/>
</dbReference>